<dbReference type="CDD" id="cd03371">
    <property type="entry name" value="TPP_PpyrDC"/>
    <property type="match status" value="1"/>
</dbReference>
<reference evidence="7" key="3">
    <citation type="submission" date="2019-09" db="EMBL/GenBank/DDBJ databases">
        <title>Co-occurence of chitin degradation, pigmentation and bioactivity in marine Pseudoalteromonas.</title>
        <authorList>
            <person name="Sonnenschein E.C."/>
            <person name="Bech P.K."/>
        </authorList>
    </citation>
    <scope>NUCLEOTIDE SEQUENCE</scope>
    <source>
        <strain evidence="7">S2231</strain>
        <strain evidence="6">S2233</strain>
    </source>
</reference>
<gene>
    <name evidence="7" type="primary">aepY</name>
    <name evidence="7" type="ORF">CWB96_01880</name>
    <name evidence="6" type="ORF">CWB97_09640</name>
</gene>
<dbReference type="Pfam" id="PF02776">
    <property type="entry name" value="TPP_enzyme_N"/>
    <property type="match status" value="1"/>
</dbReference>
<dbReference type="InterPro" id="IPR029061">
    <property type="entry name" value="THDP-binding"/>
</dbReference>
<dbReference type="CDD" id="cd07035">
    <property type="entry name" value="TPP_PYR_POX_like"/>
    <property type="match status" value="1"/>
</dbReference>
<dbReference type="GO" id="GO:0030976">
    <property type="term" value="F:thiamine pyrophosphate binding"/>
    <property type="evidence" value="ECO:0007669"/>
    <property type="project" value="InterPro"/>
</dbReference>
<evidence type="ECO:0000313" key="9">
    <source>
        <dbReference type="Proteomes" id="UP000307706"/>
    </source>
</evidence>
<comment type="caution">
    <text evidence="7">The sequence shown here is derived from an EMBL/GenBank/DDBJ whole genome shotgun (WGS) entry which is preliminary data.</text>
</comment>
<dbReference type="Pfam" id="PF02775">
    <property type="entry name" value="TPP_enzyme_C"/>
    <property type="match status" value="1"/>
</dbReference>
<dbReference type="OrthoDB" id="9785953at2"/>
<dbReference type="RefSeq" id="WP_138596791.1">
    <property type="nucleotide sequence ID" value="NZ_PNCK01000030.1"/>
</dbReference>
<evidence type="ECO:0000259" key="4">
    <source>
        <dbReference type="Pfam" id="PF02775"/>
    </source>
</evidence>
<dbReference type="InterPro" id="IPR012001">
    <property type="entry name" value="Thiamin_PyroP_enz_TPP-bd_dom"/>
</dbReference>
<evidence type="ECO:0000256" key="3">
    <source>
        <dbReference type="ARBA" id="ARBA00023239"/>
    </source>
</evidence>
<dbReference type="AlphaFoldDB" id="A0A5S3XVV5"/>
<dbReference type="SUPFAM" id="SSF52518">
    <property type="entry name" value="Thiamin diphosphate-binding fold (THDP-binding)"/>
    <property type="match status" value="2"/>
</dbReference>
<reference evidence="8 9" key="2">
    <citation type="submission" date="2019-06" db="EMBL/GenBank/DDBJ databases">
        <title>Co-occurence of chitin degradation, pigmentation and bioactivity in marine Pseudoalteromonas.</title>
        <authorList>
            <person name="Sonnenschein E.C."/>
            <person name="Bech P.K."/>
        </authorList>
    </citation>
    <scope>NUCLEOTIDE SEQUENCE [LARGE SCALE GENOMIC DNA]</scope>
    <source>
        <strain evidence="9">S2231</strain>
        <strain evidence="8">S2233</strain>
    </source>
</reference>
<reference evidence="7 9" key="1">
    <citation type="submission" date="2017-12" db="EMBL/GenBank/DDBJ databases">
        <authorList>
            <person name="Paulsen S."/>
            <person name="Gram L.K."/>
        </authorList>
    </citation>
    <scope>NUCLEOTIDE SEQUENCE [LARGE SCALE GENOMIC DNA]</scope>
    <source>
        <strain evidence="7 9">S2231</strain>
        <strain evidence="6">S2233</strain>
    </source>
</reference>
<dbReference type="GO" id="GO:0033980">
    <property type="term" value="F:phosphonopyruvate decarboxylase activity"/>
    <property type="evidence" value="ECO:0007669"/>
    <property type="project" value="InterPro"/>
</dbReference>
<dbReference type="EMBL" id="PNCL01000010">
    <property type="protein sequence ID" value="TMP62105.1"/>
    <property type="molecule type" value="Genomic_DNA"/>
</dbReference>
<dbReference type="InterPro" id="IPR051818">
    <property type="entry name" value="TPP_dependent_decarboxylase"/>
</dbReference>
<dbReference type="GO" id="GO:0032923">
    <property type="term" value="P:organic phosphonate biosynthetic process"/>
    <property type="evidence" value="ECO:0007669"/>
    <property type="project" value="InterPro"/>
</dbReference>
<keyword evidence="2" id="KW-0786">Thiamine pyrophosphate</keyword>
<dbReference type="Proteomes" id="UP000305730">
    <property type="component" value="Unassembled WGS sequence"/>
</dbReference>
<evidence type="ECO:0000313" key="6">
    <source>
        <dbReference type="EMBL" id="TMP43496.1"/>
    </source>
</evidence>
<evidence type="ECO:0000313" key="7">
    <source>
        <dbReference type="EMBL" id="TMP62105.1"/>
    </source>
</evidence>
<accession>A0A5S3XVV5</accession>
<dbReference type="NCBIfam" id="TIGR03297">
    <property type="entry name" value="Ppyr-DeCO2ase"/>
    <property type="match status" value="1"/>
</dbReference>
<dbReference type="Proteomes" id="UP000307706">
    <property type="component" value="Unassembled WGS sequence"/>
</dbReference>
<dbReference type="InterPro" id="IPR011766">
    <property type="entry name" value="TPP_enzyme_TPP-bd"/>
</dbReference>
<protein>
    <submittedName>
        <fullName evidence="7">Phosphonopyruvate decarboxylase</fullName>
    </submittedName>
</protein>
<sequence>MIAVSQFCQLLKSNGIDFFAGVPDSLLSPFSQYLESSASGKQHVITANEGNAVALALGHHLGTASTPLVYMQNSGLGNAYNPLVSLADPEVYSIPMVLLIGWRGQPGVKDEPQHKKQGAITLATLKAMDIPYLHLDGNTENIPDFVDKLIKKAKTDSRPVAIVVSKNTFINDAVKTHLPEPKTSLFTREIAIEQIVQSLPENAKIVCTTGMASRELFELREQQSQPHNNDFLTVGGMGHASQIALGVAMYDNKDIVCIDGDGAALMHMGSLAINGHSQLTNFKHIVLNNGCHDSVGGQATLGKQIDLTQVAKACGYFFSVRVTNQSELNDALPKLFACSQPAFLEVVIDKGHRRSLGRPTETPLQCKLAFMKSGQIDE</sequence>
<feature type="domain" description="Thiamine pyrophosphate enzyme TPP-binding" evidence="4">
    <location>
        <begin position="224"/>
        <end position="346"/>
    </location>
</feature>
<evidence type="ECO:0000313" key="8">
    <source>
        <dbReference type="Proteomes" id="UP000305730"/>
    </source>
</evidence>
<keyword evidence="8" id="KW-1185">Reference proteome</keyword>
<feature type="domain" description="Thiamine pyrophosphate enzyme N-terminal TPP-binding" evidence="5">
    <location>
        <begin position="6"/>
        <end position="117"/>
    </location>
</feature>
<proteinExistence type="predicted"/>
<evidence type="ECO:0000256" key="2">
    <source>
        <dbReference type="ARBA" id="ARBA00023052"/>
    </source>
</evidence>
<evidence type="ECO:0000256" key="1">
    <source>
        <dbReference type="ARBA" id="ARBA00022793"/>
    </source>
</evidence>
<keyword evidence="3" id="KW-0456">Lyase</keyword>
<evidence type="ECO:0000259" key="5">
    <source>
        <dbReference type="Pfam" id="PF02776"/>
    </source>
</evidence>
<dbReference type="EMBL" id="PNCK01000030">
    <property type="protein sequence ID" value="TMP43496.1"/>
    <property type="molecule type" value="Genomic_DNA"/>
</dbReference>
<dbReference type="FunFam" id="3.40.50.970:FF:000100">
    <property type="entry name" value="Putative phosphonopyruvate decarboxylase"/>
    <property type="match status" value="1"/>
</dbReference>
<dbReference type="PANTHER" id="PTHR42818">
    <property type="entry name" value="SULFOPYRUVATE DECARBOXYLASE SUBUNIT ALPHA"/>
    <property type="match status" value="1"/>
</dbReference>
<dbReference type="InterPro" id="IPR017684">
    <property type="entry name" value="Phosphono-pyrv_decarboxylase"/>
</dbReference>
<dbReference type="Gene3D" id="3.40.50.970">
    <property type="match status" value="2"/>
</dbReference>
<keyword evidence="7" id="KW-0670">Pyruvate</keyword>
<name>A0A5S3XVV5_9GAMM</name>
<keyword evidence="1" id="KW-0210">Decarboxylase</keyword>
<dbReference type="PANTHER" id="PTHR42818:SF1">
    <property type="entry name" value="SULFOPYRUVATE DECARBOXYLASE"/>
    <property type="match status" value="1"/>
</dbReference>
<organism evidence="7 9">
    <name type="scientific">Pseudoalteromonas citrea</name>
    <dbReference type="NCBI Taxonomy" id="43655"/>
    <lineage>
        <taxon>Bacteria</taxon>
        <taxon>Pseudomonadati</taxon>
        <taxon>Pseudomonadota</taxon>
        <taxon>Gammaproteobacteria</taxon>
        <taxon>Alteromonadales</taxon>
        <taxon>Pseudoalteromonadaceae</taxon>
        <taxon>Pseudoalteromonas</taxon>
    </lineage>
</organism>